<dbReference type="OrthoDB" id="766442at2"/>
<evidence type="ECO:0000313" key="1">
    <source>
        <dbReference type="EMBL" id="PWS26199.1"/>
    </source>
</evidence>
<dbReference type="AlphaFoldDB" id="A0A317EJC3"/>
<sequence>MEQNANGYMMQTESGKMVVLDYVFGEGDIQSYQLIRFAAGEAWNVVFDGRLLALVRKDQNKWIKVIGETIDEAQIFDIGKFIDAQHFNLLPSKIKSHWQEYVAEVIIRTDSEYMIVTRPNISFERFQKMFCSFIEELVEDPWPIDFKVYNSEFTNEFHARVS</sequence>
<accession>A0A317EJC3</accession>
<comment type="caution">
    <text evidence="1">The sequence shown here is derived from an EMBL/GenBank/DDBJ whole genome shotgun (WGS) entry which is preliminary data.</text>
</comment>
<dbReference type="Proteomes" id="UP000245379">
    <property type="component" value="Unassembled WGS sequence"/>
</dbReference>
<dbReference type="RefSeq" id="WP_109926764.1">
    <property type="nucleotide sequence ID" value="NZ_QGNZ01000004.1"/>
</dbReference>
<evidence type="ECO:0000313" key="2">
    <source>
        <dbReference type="Proteomes" id="UP000245379"/>
    </source>
</evidence>
<name>A0A317EJC3_9SPHI</name>
<reference evidence="1 2" key="1">
    <citation type="submission" date="2018-05" db="EMBL/GenBank/DDBJ databases">
        <title>Pedobacter paludis sp. nov., isolated from wetland soil.</title>
        <authorList>
            <person name="Zhang Y."/>
            <person name="Wang G."/>
        </authorList>
    </citation>
    <scope>NUCLEOTIDE SEQUENCE [LARGE SCALE GENOMIC DNA]</scope>
    <source>
        <strain evidence="1 2">KCTC22721</strain>
    </source>
</reference>
<keyword evidence="2" id="KW-1185">Reference proteome</keyword>
<protein>
    <submittedName>
        <fullName evidence="1">Uncharacterized protein</fullName>
    </submittedName>
</protein>
<proteinExistence type="predicted"/>
<gene>
    <name evidence="1" type="ORF">DHW03_15505</name>
</gene>
<dbReference type="EMBL" id="QGNZ01000004">
    <property type="protein sequence ID" value="PWS26199.1"/>
    <property type="molecule type" value="Genomic_DNA"/>
</dbReference>
<organism evidence="1 2">
    <name type="scientific">Pedobacter yonginense</name>
    <dbReference type="NCBI Taxonomy" id="651869"/>
    <lineage>
        <taxon>Bacteria</taxon>
        <taxon>Pseudomonadati</taxon>
        <taxon>Bacteroidota</taxon>
        <taxon>Sphingobacteriia</taxon>
        <taxon>Sphingobacteriales</taxon>
        <taxon>Sphingobacteriaceae</taxon>
        <taxon>Pedobacter</taxon>
    </lineage>
</organism>